<name>A0A1J1I7B7_9DIPT</name>
<reference evidence="1 2" key="1">
    <citation type="submission" date="2015-04" db="EMBL/GenBank/DDBJ databases">
        <authorList>
            <person name="Syromyatnikov M.Y."/>
            <person name="Popov V.N."/>
        </authorList>
    </citation>
    <scope>NUCLEOTIDE SEQUENCE [LARGE SCALE GENOMIC DNA]</scope>
</reference>
<protein>
    <submittedName>
        <fullName evidence="1">CLUMA_CG008338, isoform A</fullName>
    </submittedName>
</protein>
<dbReference type="Proteomes" id="UP000183832">
    <property type="component" value="Unassembled WGS sequence"/>
</dbReference>
<evidence type="ECO:0000313" key="2">
    <source>
        <dbReference type="Proteomes" id="UP000183832"/>
    </source>
</evidence>
<organism evidence="1 2">
    <name type="scientific">Clunio marinus</name>
    <dbReference type="NCBI Taxonomy" id="568069"/>
    <lineage>
        <taxon>Eukaryota</taxon>
        <taxon>Metazoa</taxon>
        <taxon>Ecdysozoa</taxon>
        <taxon>Arthropoda</taxon>
        <taxon>Hexapoda</taxon>
        <taxon>Insecta</taxon>
        <taxon>Pterygota</taxon>
        <taxon>Neoptera</taxon>
        <taxon>Endopterygota</taxon>
        <taxon>Diptera</taxon>
        <taxon>Nematocera</taxon>
        <taxon>Chironomoidea</taxon>
        <taxon>Chironomidae</taxon>
        <taxon>Clunio</taxon>
    </lineage>
</organism>
<proteinExistence type="predicted"/>
<dbReference type="AlphaFoldDB" id="A0A1J1I7B7"/>
<sequence>METFVCCYCHPTHSTNNDGDYSTYPRRNHSNGNENDPDCGKACYFLGCFDMLLRVLDHISNQKIETIMTTQTCVLLPHDVKHFFWHLFFCSFKSSMQTENPFPRHWMLEIIFMQK</sequence>
<accession>A0A1J1I7B7</accession>
<evidence type="ECO:0000313" key="1">
    <source>
        <dbReference type="EMBL" id="CRK94846.1"/>
    </source>
</evidence>
<dbReference type="EMBL" id="CVRI01000040">
    <property type="protein sequence ID" value="CRK94846.1"/>
    <property type="molecule type" value="Genomic_DNA"/>
</dbReference>
<keyword evidence="2" id="KW-1185">Reference proteome</keyword>
<gene>
    <name evidence="1" type="ORF">CLUMA_CG008338</name>
</gene>